<dbReference type="EMBL" id="BKCJ010346428">
    <property type="protein sequence ID" value="GEZ94951.1"/>
    <property type="molecule type" value="Genomic_DNA"/>
</dbReference>
<reference evidence="1" key="1">
    <citation type="journal article" date="2019" name="Sci. Rep.">
        <title>Draft genome of Tanacetum cinerariifolium, the natural source of mosquito coil.</title>
        <authorList>
            <person name="Yamashiro T."/>
            <person name="Shiraishi A."/>
            <person name="Satake H."/>
            <person name="Nakayama K."/>
        </authorList>
    </citation>
    <scope>NUCLEOTIDE SEQUENCE</scope>
</reference>
<organism evidence="1">
    <name type="scientific">Tanacetum cinerariifolium</name>
    <name type="common">Dalmatian daisy</name>
    <name type="synonym">Chrysanthemum cinerariifolium</name>
    <dbReference type="NCBI Taxonomy" id="118510"/>
    <lineage>
        <taxon>Eukaryota</taxon>
        <taxon>Viridiplantae</taxon>
        <taxon>Streptophyta</taxon>
        <taxon>Embryophyta</taxon>
        <taxon>Tracheophyta</taxon>
        <taxon>Spermatophyta</taxon>
        <taxon>Magnoliopsida</taxon>
        <taxon>eudicotyledons</taxon>
        <taxon>Gunneridae</taxon>
        <taxon>Pentapetalae</taxon>
        <taxon>asterids</taxon>
        <taxon>campanulids</taxon>
        <taxon>Asterales</taxon>
        <taxon>Asteraceae</taxon>
        <taxon>Asteroideae</taxon>
        <taxon>Anthemideae</taxon>
        <taxon>Anthemidinae</taxon>
        <taxon>Tanacetum</taxon>
    </lineage>
</organism>
<comment type="caution">
    <text evidence="1">The sequence shown here is derived from an EMBL/GenBank/DDBJ whole genome shotgun (WGS) entry which is preliminary data.</text>
</comment>
<dbReference type="InterPro" id="IPR036397">
    <property type="entry name" value="RNaseH_sf"/>
</dbReference>
<dbReference type="InterPro" id="IPR043502">
    <property type="entry name" value="DNA/RNA_pol_sf"/>
</dbReference>
<evidence type="ECO:0000313" key="1">
    <source>
        <dbReference type="EMBL" id="GEZ94951.1"/>
    </source>
</evidence>
<proteinExistence type="predicted"/>
<sequence length="229" mass="26524">MTTIPLIEGAQPVNIRPYRHPPTRKDAIEGMVAELLKSGVIKKSNTLFSSPIIMRMSAPTQLIPKLMGFDYEIQYKKRVENVTADALSRIQYSSELFSMVSSSLTTNIYQRIMDSWQTNTTLKEIIKKLKQGQAVKGSYTWANQELRRKRKLVYNNNHYSSINTTPYEMVYGQTPPLPMPYVGGESKVEAVDRTLSAREEEIEVYKFHLRRAQDRMKSQADKKRTYREF</sequence>
<dbReference type="Gene3D" id="3.30.420.10">
    <property type="entry name" value="Ribonuclease H-like superfamily/Ribonuclease H"/>
    <property type="match status" value="1"/>
</dbReference>
<name>A0A699IXS5_TANCI</name>
<dbReference type="AlphaFoldDB" id="A0A699IXS5"/>
<protein>
    <submittedName>
        <fullName evidence="1">Retrotransposable element Tf2</fullName>
    </submittedName>
</protein>
<gene>
    <name evidence="1" type="ORF">Tci_566924</name>
</gene>
<accession>A0A699IXS5</accession>
<dbReference type="GO" id="GO:0003676">
    <property type="term" value="F:nucleic acid binding"/>
    <property type="evidence" value="ECO:0007669"/>
    <property type="project" value="InterPro"/>
</dbReference>
<dbReference type="SUPFAM" id="SSF56672">
    <property type="entry name" value="DNA/RNA polymerases"/>
    <property type="match status" value="1"/>
</dbReference>
<dbReference type="Gene3D" id="3.10.10.10">
    <property type="entry name" value="HIV Type 1 Reverse Transcriptase, subunit A, domain 1"/>
    <property type="match status" value="1"/>
</dbReference>